<organism evidence="2 5">
    <name type="scientific">Phascolarctobacterium faecium</name>
    <dbReference type="NCBI Taxonomy" id="33025"/>
    <lineage>
        <taxon>Bacteria</taxon>
        <taxon>Bacillati</taxon>
        <taxon>Bacillota</taxon>
        <taxon>Negativicutes</taxon>
        <taxon>Acidaminococcales</taxon>
        <taxon>Acidaminococcaceae</taxon>
        <taxon>Phascolarctobacterium</taxon>
    </lineage>
</organism>
<dbReference type="Proteomes" id="UP000484547">
    <property type="component" value="Unassembled WGS sequence"/>
</dbReference>
<dbReference type="PANTHER" id="PTHR43617:SF2">
    <property type="entry name" value="UPF0039 PROTEIN SLL0451"/>
    <property type="match status" value="1"/>
</dbReference>
<keyword evidence="2" id="KW-0808">Transferase</keyword>
<dbReference type="Pfam" id="PF00583">
    <property type="entry name" value="Acetyltransf_1"/>
    <property type="match status" value="1"/>
</dbReference>
<evidence type="ECO:0000313" key="4">
    <source>
        <dbReference type="Proteomes" id="UP000443070"/>
    </source>
</evidence>
<evidence type="ECO:0000259" key="1">
    <source>
        <dbReference type="PROSITE" id="PS51186"/>
    </source>
</evidence>
<proteinExistence type="predicted"/>
<dbReference type="AlphaFoldDB" id="A0A7X2XDH1"/>
<dbReference type="EMBL" id="WNBW01000001">
    <property type="protein sequence ID" value="MTU02870.1"/>
    <property type="molecule type" value="Genomic_DNA"/>
</dbReference>
<dbReference type="EMBL" id="WNBM01000001">
    <property type="protein sequence ID" value="MTT74739.1"/>
    <property type="molecule type" value="Genomic_DNA"/>
</dbReference>
<dbReference type="RefSeq" id="WP_155163416.1">
    <property type="nucleotide sequence ID" value="NZ_WNBG01000001.1"/>
</dbReference>
<reference evidence="4 5" key="1">
    <citation type="journal article" date="2019" name="Nat. Med.">
        <title>A library of human gut bacterial isolates paired with longitudinal multiomics data enables mechanistic microbiome research.</title>
        <authorList>
            <person name="Poyet M."/>
            <person name="Groussin M."/>
            <person name="Gibbons S.M."/>
            <person name="Avila-Pacheco J."/>
            <person name="Jiang X."/>
            <person name="Kearney S.M."/>
            <person name="Perrotta A.R."/>
            <person name="Berdy B."/>
            <person name="Zhao S."/>
            <person name="Lieberman T.D."/>
            <person name="Swanson P.K."/>
            <person name="Smith M."/>
            <person name="Roesemann S."/>
            <person name="Alexander J.E."/>
            <person name="Rich S.A."/>
            <person name="Livny J."/>
            <person name="Vlamakis H."/>
            <person name="Clish C."/>
            <person name="Bullock K."/>
            <person name="Deik A."/>
            <person name="Scott J."/>
            <person name="Pierce K.A."/>
            <person name="Xavier R.J."/>
            <person name="Alm E.J."/>
        </authorList>
    </citation>
    <scope>NUCLEOTIDE SEQUENCE [LARGE SCALE GENOMIC DNA]</scope>
    <source>
        <strain evidence="2 5">BIOML-A13</strain>
        <strain evidence="3 4">BIOML-A3</strain>
    </source>
</reference>
<dbReference type="InterPro" id="IPR016181">
    <property type="entry name" value="Acyl_CoA_acyltransferase"/>
</dbReference>
<dbReference type="InterPro" id="IPR050276">
    <property type="entry name" value="MshD_Acetyltransferase"/>
</dbReference>
<keyword evidence="4" id="KW-1185">Reference proteome</keyword>
<dbReference type="Gene3D" id="3.40.630.30">
    <property type="match status" value="1"/>
</dbReference>
<dbReference type="Proteomes" id="UP000443070">
    <property type="component" value="Unassembled WGS sequence"/>
</dbReference>
<dbReference type="CDD" id="cd04301">
    <property type="entry name" value="NAT_SF"/>
    <property type="match status" value="1"/>
</dbReference>
<dbReference type="SUPFAM" id="SSF55729">
    <property type="entry name" value="Acyl-CoA N-acyltransferases (Nat)"/>
    <property type="match status" value="1"/>
</dbReference>
<comment type="caution">
    <text evidence="2">The sequence shown here is derived from an EMBL/GenBank/DDBJ whole genome shotgun (WGS) entry which is preliminary data.</text>
</comment>
<evidence type="ECO:0000313" key="5">
    <source>
        <dbReference type="Proteomes" id="UP000484547"/>
    </source>
</evidence>
<dbReference type="PANTHER" id="PTHR43617">
    <property type="entry name" value="L-AMINO ACID N-ACETYLTRANSFERASE"/>
    <property type="match status" value="1"/>
</dbReference>
<protein>
    <submittedName>
        <fullName evidence="2">GNAT family N-acetyltransferase</fullName>
    </submittedName>
</protein>
<dbReference type="OrthoDB" id="9797178at2"/>
<accession>A0A7X2XDH1</accession>
<sequence length="169" mass="18278">MLIRQETGSDFDAVYTIVQEAFAAAEHSDGNEQDLVTELRGSAAFIPELSLVAETDGKLAGHIMFTRGSVGGKTILVLAPLAVLPEYQQHGIGSALIREGHRIAAELGYEYISVLGSETYYPRFGYVPAAQFGIKEPAGIPSANFMALKLRPEAPQLCGFLQYPKEFGL</sequence>
<gene>
    <name evidence="2" type="ORF">GMD11_00450</name>
    <name evidence="3" type="ORF">GMD18_00445</name>
</gene>
<evidence type="ECO:0000313" key="3">
    <source>
        <dbReference type="EMBL" id="MTU02870.1"/>
    </source>
</evidence>
<feature type="domain" description="N-acetyltransferase" evidence="1">
    <location>
        <begin position="1"/>
        <end position="151"/>
    </location>
</feature>
<dbReference type="GO" id="GO:0016747">
    <property type="term" value="F:acyltransferase activity, transferring groups other than amino-acyl groups"/>
    <property type="evidence" value="ECO:0007669"/>
    <property type="project" value="InterPro"/>
</dbReference>
<dbReference type="InterPro" id="IPR000182">
    <property type="entry name" value="GNAT_dom"/>
</dbReference>
<evidence type="ECO:0000313" key="2">
    <source>
        <dbReference type="EMBL" id="MTT74739.1"/>
    </source>
</evidence>
<dbReference type="PROSITE" id="PS51186">
    <property type="entry name" value="GNAT"/>
    <property type="match status" value="1"/>
</dbReference>
<name>A0A7X2XDH1_9FIRM</name>